<dbReference type="PROSITE" id="PS50206">
    <property type="entry name" value="RHODANESE_3"/>
    <property type="match status" value="1"/>
</dbReference>
<gene>
    <name evidence="2" type="ORF">E6C64_18445</name>
</gene>
<name>A0A4V3WSM9_9MICO</name>
<dbReference type="SMART" id="SM00450">
    <property type="entry name" value="RHOD"/>
    <property type="match status" value="1"/>
</dbReference>
<dbReference type="RefSeq" id="WP_136429246.1">
    <property type="nucleotide sequence ID" value="NZ_SSSM01000006.1"/>
</dbReference>
<reference evidence="2 3" key="1">
    <citation type="submission" date="2019-04" db="EMBL/GenBank/DDBJ databases">
        <authorList>
            <person name="Jiang L."/>
        </authorList>
    </citation>
    <scope>NUCLEOTIDE SEQUENCE [LARGE SCALE GENOMIC DNA]</scope>
    <source>
        <strain evidence="2 3">YIM 131853</strain>
    </source>
</reference>
<feature type="domain" description="Rhodanese" evidence="1">
    <location>
        <begin position="43"/>
        <end position="133"/>
    </location>
</feature>
<dbReference type="PANTHER" id="PTHR43031">
    <property type="entry name" value="FAD-DEPENDENT OXIDOREDUCTASE"/>
    <property type="match status" value="1"/>
</dbReference>
<proteinExistence type="predicted"/>
<dbReference type="InterPro" id="IPR001763">
    <property type="entry name" value="Rhodanese-like_dom"/>
</dbReference>
<dbReference type="InterPro" id="IPR050229">
    <property type="entry name" value="GlpE_sulfurtransferase"/>
</dbReference>
<evidence type="ECO:0000313" key="2">
    <source>
        <dbReference type="EMBL" id="THG28757.1"/>
    </source>
</evidence>
<protein>
    <recommendedName>
        <fullName evidence="1">Rhodanese domain-containing protein</fullName>
    </recommendedName>
</protein>
<dbReference type="PANTHER" id="PTHR43031:SF1">
    <property type="entry name" value="PYRIDINE NUCLEOTIDE-DISULPHIDE OXIDOREDUCTASE"/>
    <property type="match status" value="1"/>
</dbReference>
<organism evidence="2 3">
    <name type="scientific">Naasia lichenicola</name>
    <dbReference type="NCBI Taxonomy" id="2565933"/>
    <lineage>
        <taxon>Bacteria</taxon>
        <taxon>Bacillati</taxon>
        <taxon>Actinomycetota</taxon>
        <taxon>Actinomycetes</taxon>
        <taxon>Micrococcales</taxon>
        <taxon>Microbacteriaceae</taxon>
        <taxon>Naasia</taxon>
    </lineage>
</organism>
<dbReference type="OrthoDB" id="9802991at2"/>
<evidence type="ECO:0000259" key="1">
    <source>
        <dbReference type="PROSITE" id="PS50206"/>
    </source>
</evidence>
<evidence type="ECO:0000313" key="3">
    <source>
        <dbReference type="Proteomes" id="UP000309133"/>
    </source>
</evidence>
<dbReference type="Proteomes" id="UP000309133">
    <property type="component" value="Unassembled WGS sequence"/>
</dbReference>
<dbReference type="SUPFAM" id="SSF52821">
    <property type="entry name" value="Rhodanese/Cell cycle control phosphatase"/>
    <property type="match status" value="1"/>
</dbReference>
<comment type="caution">
    <text evidence="2">The sequence shown here is derived from an EMBL/GenBank/DDBJ whole genome shotgun (WGS) entry which is preliminary data.</text>
</comment>
<dbReference type="Pfam" id="PF00581">
    <property type="entry name" value="Rhodanese"/>
    <property type="match status" value="1"/>
</dbReference>
<accession>A0A4V3WSM9</accession>
<dbReference type="InterPro" id="IPR036873">
    <property type="entry name" value="Rhodanese-like_dom_sf"/>
</dbReference>
<dbReference type="AlphaFoldDB" id="A0A4V3WSM9"/>
<dbReference type="Gene3D" id="3.40.250.10">
    <property type="entry name" value="Rhodanese-like domain"/>
    <property type="match status" value="1"/>
</dbReference>
<sequence>MTITTDTSASAPAPVNEGAVAFFRRKLAFETDPSDVFAARDADPDGFTLVDSRGDAAWNGGRVPGAIHLPTARISTDALDVVPIDRTVVVYCWGPACNGGTKAALAFALLGYEVKEMIGGFEYWVREGLEIVTDDGPARRSPDPLTAPSSTFVCDC</sequence>
<keyword evidence="3" id="KW-1185">Reference proteome</keyword>
<dbReference type="EMBL" id="SSSM01000006">
    <property type="protein sequence ID" value="THG28757.1"/>
    <property type="molecule type" value="Genomic_DNA"/>
</dbReference>